<protein>
    <recommendedName>
        <fullName evidence="3">Xylanolytic transcriptional activator regulatory domain-containing protein</fullName>
    </recommendedName>
</protein>
<dbReference type="GO" id="GO:0005634">
    <property type="term" value="C:nucleus"/>
    <property type="evidence" value="ECO:0007669"/>
    <property type="project" value="UniProtKB-SubCell"/>
</dbReference>
<dbReference type="AlphaFoldDB" id="A0A365NIT6"/>
<dbReference type="PANTHER" id="PTHR31001:SF57">
    <property type="entry name" value="ZN(II)2CYS6 TRANSCRIPTION FACTOR (EUROFUNG)"/>
    <property type="match status" value="1"/>
</dbReference>
<dbReference type="Gene3D" id="3.40.50.720">
    <property type="entry name" value="NAD(P)-binding Rossmann-like Domain"/>
    <property type="match status" value="1"/>
</dbReference>
<dbReference type="EMBL" id="PKMI01000008">
    <property type="protein sequence ID" value="RBA20646.1"/>
    <property type="molecule type" value="Genomic_DNA"/>
</dbReference>
<gene>
    <name evidence="4" type="ORF">FPRO05_08093</name>
</gene>
<dbReference type="PANTHER" id="PTHR31001">
    <property type="entry name" value="UNCHARACTERIZED TRANSCRIPTIONAL REGULATORY PROTEIN"/>
    <property type="match status" value="1"/>
</dbReference>
<proteinExistence type="predicted"/>
<name>A0A365NIT6_GIBIN</name>
<dbReference type="Pfam" id="PF00106">
    <property type="entry name" value="adh_short"/>
    <property type="match status" value="1"/>
</dbReference>
<dbReference type="GO" id="GO:0006351">
    <property type="term" value="P:DNA-templated transcription"/>
    <property type="evidence" value="ECO:0007669"/>
    <property type="project" value="InterPro"/>
</dbReference>
<dbReference type="SMART" id="SM00906">
    <property type="entry name" value="Fungal_trans"/>
    <property type="match status" value="1"/>
</dbReference>
<accession>A0A365NIT6</accession>
<reference evidence="4 5" key="1">
    <citation type="submission" date="2017-12" db="EMBL/GenBank/DDBJ databases">
        <title>Genome sequence of the mycotoxigenic crop pathogen Fusarium proliferatum, strain ITEM 2341 from Date Palm.</title>
        <authorList>
            <person name="Almiman B.F."/>
            <person name="Shittu T.A."/>
            <person name="Muthumeenakshi S."/>
            <person name="Baroncelli R."/>
            <person name="Sreenivasaprasada S."/>
        </authorList>
    </citation>
    <scope>NUCLEOTIDE SEQUENCE [LARGE SCALE GENOMIC DNA]</scope>
    <source>
        <strain evidence="4 5">ITEM 2341</strain>
    </source>
</reference>
<dbReference type="InterPro" id="IPR036291">
    <property type="entry name" value="NAD(P)-bd_dom_sf"/>
</dbReference>
<feature type="domain" description="Xylanolytic transcriptional activator regulatory" evidence="3">
    <location>
        <begin position="196"/>
        <end position="270"/>
    </location>
</feature>
<dbReference type="Proteomes" id="UP000251714">
    <property type="component" value="Unassembled WGS sequence"/>
</dbReference>
<sequence>MHEQELLPELPLKKISTGQYLDEILVTRVVGEDESIATALAASRHEQRELPSSPFDVMGIMSFPCYTQQPSAFHPGKAAAVELWNIYLNHVEIILGLKLTHIPTDEVRVYSTIDDPVTAKLDDLAFCYSVYFAAAVSLDDSTVLFLDKTTELQRFKMGIEQAFAHGDFFNRPTLTGLRALAIYLSAIRVHNRGKSVWILNGLVIRVAQSLGLYKDGIRLGLPPFESELRRRLWWHIITRDSRSGEDFGLEDPNDLLLTSDVKLPLNINDADLFPGMEELPAERTEWTSMTFSLINIDLAKATEKLRTGNASASKLRKEWREKVFKEVCTKTRARLENCNPVTPHQRLTAHCTDFLLRKLDFVTNQQWLISQNREVNDYILKEETLVAALDILEARTAGDDPFLAQFAWAKKVHPQYHVTLYVLWYLCTKPKGSHVERAWCAIDSIFRQEMAFDFIGCTGAKPAVLKALRTKAETLRKNLEAPNARTGCNLDPATSTELGHIDNPLKFIEGFNFDDELESVSDRKKMATILVTGANRGIGYAIVQAIATRLPSSTIVLGCRRKDTALEAITSLIDSGIKGKFGHVELDIENDASIEAAVSSLEREYGKLDVLINNAGKVERRSSDNLADIRAASNSCYNNLITSNAVVTHAFGKLLRKSPDPTVIMISSARGSMGRTNNRELPPVANIDYCVSKAGLNMLILHLQAAENHSVDEPKIAFWAVSPGHCKTAFNGYKGKKDPLEGAEAVVRLLESAKGDVEPGTFWEYENGNFQQVPW</sequence>
<dbReference type="GO" id="GO:0008270">
    <property type="term" value="F:zinc ion binding"/>
    <property type="evidence" value="ECO:0007669"/>
    <property type="project" value="InterPro"/>
</dbReference>
<dbReference type="InterPro" id="IPR002347">
    <property type="entry name" value="SDR_fam"/>
</dbReference>
<keyword evidence="2" id="KW-0539">Nucleus</keyword>
<evidence type="ECO:0000313" key="5">
    <source>
        <dbReference type="Proteomes" id="UP000251714"/>
    </source>
</evidence>
<dbReference type="SUPFAM" id="SSF51735">
    <property type="entry name" value="NAD(P)-binding Rossmann-fold domains"/>
    <property type="match status" value="1"/>
</dbReference>
<comment type="caution">
    <text evidence="4">The sequence shown here is derived from an EMBL/GenBank/DDBJ whole genome shotgun (WGS) entry which is preliminary data.</text>
</comment>
<dbReference type="PRINTS" id="PR00081">
    <property type="entry name" value="GDHRDH"/>
</dbReference>
<evidence type="ECO:0000313" key="4">
    <source>
        <dbReference type="EMBL" id="RBA20646.1"/>
    </source>
</evidence>
<dbReference type="InterPro" id="IPR050613">
    <property type="entry name" value="Sec_Metabolite_Reg"/>
</dbReference>
<dbReference type="CDD" id="cd12148">
    <property type="entry name" value="fungal_TF_MHR"/>
    <property type="match status" value="1"/>
</dbReference>
<dbReference type="GO" id="GO:0003677">
    <property type="term" value="F:DNA binding"/>
    <property type="evidence" value="ECO:0007669"/>
    <property type="project" value="InterPro"/>
</dbReference>
<organism evidence="4 5">
    <name type="scientific">Gibberella intermedia</name>
    <name type="common">Bulb rot disease fungus</name>
    <name type="synonym">Fusarium proliferatum</name>
    <dbReference type="NCBI Taxonomy" id="948311"/>
    <lineage>
        <taxon>Eukaryota</taxon>
        <taxon>Fungi</taxon>
        <taxon>Dikarya</taxon>
        <taxon>Ascomycota</taxon>
        <taxon>Pezizomycotina</taxon>
        <taxon>Sordariomycetes</taxon>
        <taxon>Hypocreomycetidae</taxon>
        <taxon>Hypocreales</taxon>
        <taxon>Nectriaceae</taxon>
        <taxon>Fusarium</taxon>
        <taxon>Fusarium fujikuroi species complex</taxon>
    </lineage>
</organism>
<evidence type="ECO:0000256" key="2">
    <source>
        <dbReference type="ARBA" id="ARBA00023242"/>
    </source>
</evidence>
<evidence type="ECO:0000256" key="1">
    <source>
        <dbReference type="ARBA" id="ARBA00004123"/>
    </source>
</evidence>
<dbReference type="Pfam" id="PF04082">
    <property type="entry name" value="Fungal_trans"/>
    <property type="match status" value="1"/>
</dbReference>
<comment type="subcellular location">
    <subcellularLocation>
        <location evidence="1">Nucleus</location>
    </subcellularLocation>
</comment>
<dbReference type="InterPro" id="IPR007219">
    <property type="entry name" value="XnlR_reg_dom"/>
</dbReference>
<evidence type="ECO:0000259" key="3">
    <source>
        <dbReference type="SMART" id="SM00906"/>
    </source>
</evidence>